<keyword evidence="3" id="KW-1185">Reference proteome</keyword>
<dbReference type="RefSeq" id="WP_284825180.1">
    <property type="nucleotide sequence ID" value="NZ_CP126969.1"/>
</dbReference>
<dbReference type="PANTHER" id="PTHR33993">
    <property type="entry name" value="GLYOXALASE-RELATED"/>
    <property type="match status" value="1"/>
</dbReference>
<sequence>MPAFEARTGMPYWVDLSTSEVRKSTYFYTKVLGWEIDDAAYRTARVQGLPVAGFLPQPAEATMPDTWVTYFLSGDIDGDTARVAELGGRVLSEPIEVSMGAMSLCVDNAGGLFGLIQPAGEDSFVAAGEPGTPVWHDYTATTGFEEVGDFYRKLFNWETVTRDGYSLVVEEGGAFAGMRDATGQFPPSVPGFWQSFLGVLNIDEAAKRVVEFGGEVIRGPEDSEFGRLLLISDSTGATVTLCEVEEPVDEAELSESESILNL</sequence>
<dbReference type="InterPro" id="IPR004360">
    <property type="entry name" value="Glyas_Fos-R_dOase_dom"/>
</dbReference>
<dbReference type="Gene3D" id="3.10.180.10">
    <property type="entry name" value="2,3-Dihydroxybiphenyl 1,2-Dioxygenase, domain 1"/>
    <property type="match status" value="2"/>
</dbReference>
<proteinExistence type="predicted"/>
<reference evidence="2 3" key="1">
    <citation type="submission" date="2023-05" db="EMBL/GenBank/DDBJ databases">
        <title>Corynebacterium suedekumii sp. nov. and Corynebacterium breve sp. nov. isolated from raw cow's milk.</title>
        <authorList>
            <person name="Baer M.K."/>
            <person name="Mehl L."/>
            <person name="Hellmuth R."/>
            <person name="Marke G."/>
            <person name="Lipski A."/>
        </authorList>
    </citation>
    <scope>NUCLEOTIDE SEQUENCE [LARGE SCALE GENOMIC DNA]</scope>
    <source>
        <strain evidence="2 3">R4</strain>
    </source>
</reference>
<dbReference type="InterPro" id="IPR029068">
    <property type="entry name" value="Glyas_Bleomycin-R_OHBP_Dase"/>
</dbReference>
<accession>A0ABY8VDV3</accession>
<evidence type="ECO:0000313" key="3">
    <source>
        <dbReference type="Proteomes" id="UP001225598"/>
    </source>
</evidence>
<dbReference type="Proteomes" id="UP001225598">
    <property type="component" value="Chromosome"/>
</dbReference>
<dbReference type="PANTHER" id="PTHR33993:SF14">
    <property type="entry name" value="GB|AAF24581.1"/>
    <property type="match status" value="1"/>
</dbReference>
<dbReference type="PROSITE" id="PS51819">
    <property type="entry name" value="VOC"/>
    <property type="match status" value="1"/>
</dbReference>
<dbReference type="CDD" id="cd07247">
    <property type="entry name" value="SgaA_N_like"/>
    <property type="match status" value="1"/>
</dbReference>
<protein>
    <submittedName>
        <fullName evidence="2">VOC family protein</fullName>
    </submittedName>
</protein>
<dbReference type="Pfam" id="PF00903">
    <property type="entry name" value="Glyoxalase"/>
    <property type="match status" value="1"/>
</dbReference>
<dbReference type="InterPro" id="IPR052164">
    <property type="entry name" value="Anthracycline_SecMetBiosynth"/>
</dbReference>
<dbReference type="SUPFAM" id="SSF54593">
    <property type="entry name" value="Glyoxalase/Bleomycin resistance protein/Dihydroxybiphenyl dioxygenase"/>
    <property type="match status" value="2"/>
</dbReference>
<gene>
    <name evidence="2" type="ORF">QP027_00160</name>
</gene>
<dbReference type="InterPro" id="IPR037523">
    <property type="entry name" value="VOC_core"/>
</dbReference>
<dbReference type="EMBL" id="CP126969">
    <property type="protein sequence ID" value="WIM67856.1"/>
    <property type="molecule type" value="Genomic_DNA"/>
</dbReference>
<name>A0ABY8VDV3_9CORY</name>
<organism evidence="2 3">
    <name type="scientific">Corynebacterium breve</name>
    <dbReference type="NCBI Taxonomy" id="3049799"/>
    <lineage>
        <taxon>Bacteria</taxon>
        <taxon>Bacillati</taxon>
        <taxon>Actinomycetota</taxon>
        <taxon>Actinomycetes</taxon>
        <taxon>Mycobacteriales</taxon>
        <taxon>Corynebacteriaceae</taxon>
        <taxon>Corynebacterium</taxon>
    </lineage>
</organism>
<evidence type="ECO:0000313" key="2">
    <source>
        <dbReference type="EMBL" id="WIM67856.1"/>
    </source>
</evidence>
<evidence type="ECO:0000259" key="1">
    <source>
        <dbReference type="PROSITE" id="PS51819"/>
    </source>
</evidence>
<feature type="domain" description="VOC" evidence="1">
    <location>
        <begin position="9"/>
        <end position="118"/>
    </location>
</feature>